<name>A0A3Q9INK1_9BACT</name>
<evidence type="ECO:0000313" key="3">
    <source>
        <dbReference type="Proteomes" id="UP000270673"/>
    </source>
</evidence>
<dbReference type="Proteomes" id="UP000270673">
    <property type="component" value="Chromosome"/>
</dbReference>
<sequence length="181" mass="21544">MNFYLIGSLEGFNDLRFPNVEDWQNCMGHAEGLLKQWNPPEMEYIWKKSNRHKHFDLSQFCNPLLTISDKALSILENILIKNGEILDIKSPKGFYFFHCTNIIDALIEKESDIVWLDKERGWVSCINKFVLDKNKIQEQTIFRLPNVNCRYTFYGEEFKNLVLKHHLQGIHFDRYETIIIK</sequence>
<accession>A0A3Q9INK1</accession>
<dbReference type="RefSeq" id="WP_004295469.1">
    <property type="nucleotide sequence ID" value="NZ_CP032819.1"/>
</dbReference>
<dbReference type="KEGG" id="buy:D8S85_06345"/>
<dbReference type="InterPro" id="IPR012433">
    <property type="entry name" value="Imm11"/>
</dbReference>
<proteinExistence type="predicted"/>
<dbReference type="AlphaFoldDB" id="A0A3Q9INK1"/>
<dbReference type="OrthoDB" id="1029938at2"/>
<feature type="domain" description="Immunity MXAN-0049 protein" evidence="1">
    <location>
        <begin position="89"/>
        <end position="175"/>
    </location>
</feature>
<reference evidence="2 3" key="1">
    <citation type="submission" date="2018-10" db="EMBL/GenBank/DDBJ databases">
        <title>Butyricimonas faecalis sp. nov., isolated from human faeces and emended description of the genus Butyricimonas.</title>
        <authorList>
            <person name="Le Roy T."/>
            <person name="Van der Smissen P."/>
            <person name="Paquot A."/>
            <person name="Delzenne N."/>
            <person name="Muccioli G."/>
            <person name="Collet J.-F."/>
            <person name="Cani P.D."/>
        </authorList>
    </citation>
    <scope>NUCLEOTIDE SEQUENCE [LARGE SCALE GENOMIC DNA]</scope>
    <source>
        <strain evidence="2 3">H184</strain>
    </source>
</reference>
<dbReference type="EMBL" id="CP032819">
    <property type="protein sequence ID" value="AZS29211.1"/>
    <property type="molecule type" value="Genomic_DNA"/>
</dbReference>
<gene>
    <name evidence="2" type="ORF">D8S85_06345</name>
</gene>
<evidence type="ECO:0000259" key="1">
    <source>
        <dbReference type="Pfam" id="PF07791"/>
    </source>
</evidence>
<dbReference type="Pfam" id="PF07791">
    <property type="entry name" value="Imm11"/>
    <property type="match status" value="1"/>
</dbReference>
<dbReference type="GeneID" id="99669079"/>
<evidence type="ECO:0000313" key="2">
    <source>
        <dbReference type="EMBL" id="AZS29211.1"/>
    </source>
</evidence>
<protein>
    <recommendedName>
        <fullName evidence="1">Immunity MXAN-0049 protein domain-containing protein</fullName>
    </recommendedName>
</protein>
<keyword evidence="3" id="KW-1185">Reference proteome</keyword>
<organism evidence="2 3">
    <name type="scientific">Butyricimonas faecalis</name>
    <dbReference type="NCBI Taxonomy" id="2093856"/>
    <lineage>
        <taxon>Bacteria</taxon>
        <taxon>Pseudomonadati</taxon>
        <taxon>Bacteroidota</taxon>
        <taxon>Bacteroidia</taxon>
        <taxon>Bacteroidales</taxon>
        <taxon>Odoribacteraceae</taxon>
        <taxon>Butyricimonas</taxon>
    </lineage>
</organism>